<reference evidence="2 3" key="1">
    <citation type="submission" date="2019-08" db="EMBL/GenBank/DDBJ databases">
        <title>In-depth cultivation of the pig gut microbiome towards novel bacterial diversity and tailored functional studies.</title>
        <authorList>
            <person name="Wylensek D."/>
            <person name="Hitch T.C.A."/>
            <person name="Clavel T."/>
        </authorList>
    </citation>
    <scope>NUCLEOTIDE SEQUENCE [LARGE SCALE GENOMIC DNA]</scope>
    <source>
        <strain evidence="2 3">WCA-380-WT-2B</strain>
    </source>
</reference>
<dbReference type="SUPFAM" id="SSF52540">
    <property type="entry name" value="P-loop containing nucleoside triphosphate hydrolases"/>
    <property type="match status" value="1"/>
</dbReference>
<dbReference type="Gene3D" id="3.30.980.10">
    <property type="entry name" value="Threonyl-trna Synthetase, Chain A, domain 2"/>
    <property type="match status" value="1"/>
</dbReference>
<dbReference type="SMART" id="SM00382">
    <property type="entry name" value="AAA"/>
    <property type="match status" value="1"/>
</dbReference>
<dbReference type="InterPro" id="IPR006083">
    <property type="entry name" value="PRK/URK"/>
</dbReference>
<dbReference type="InterPro" id="IPR018163">
    <property type="entry name" value="Thr/Ala-tRNA-synth_IIc_edit"/>
</dbReference>
<dbReference type="Pfam" id="PF00485">
    <property type="entry name" value="PRK"/>
    <property type="match status" value="1"/>
</dbReference>
<dbReference type="CDD" id="cd02028">
    <property type="entry name" value="UMPK_like"/>
    <property type="match status" value="1"/>
</dbReference>
<evidence type="ECO:0000313" key="2">
    <source>
        <dbReference type="EMBL" id="MSS76860.1"/>
    </source>
</evidence>
<dbReference type="InterPro" id="IPR003593">
    <property type="entry name" value="AAA+_ATPase"/>
</dbReference>
<evidence type="ECO:0000259" key="1">
    <source>
        <dbReference type="SMART" id="SM00382"/>
    </source>
</evidence>
<dbReference type="EMBL" id="VULQ01000001">
    <property type="protein sequence ID" value="MSS76860.1"/>
    <property type="molecule type" value="Genomic_DNA"/>
</dbReference>
<gene>
    <name evidence="2" type="ORF">FYJ26_00155</name>
</gene>
<dbReference type="AlphaFoldDB" id="A0A6N7VBP1"/>
<dbReference type="SUPFAM" id="SSF55186">
    <property type="entry name" value="ThrRS/AlaRS common domain"/>
    <property type="match status" value="1"/>
</dbReference>
<organism evidence="2 3">
    <name type="scientific">Anaerococcus porci</name>
    <dbReference type="NCBI Taxonomy" id="2652269"/>
    <lineage>
        <taxon>Bacteria</taxon>
        <taxon>Bacillati</taxon>
        <taxon>Bacillota</taxon>
        <taxon>Tissierellia</taxon>
        <taxon>Tissierellales</taxon>
        <taxon>Peptoniphilaceae</taxon>
        <taxon>Anaerococcus</taxon>
    </lineage>
</organism>
<name>A0A6N7VBP1_9FIRM</name>
<dbReference type="PANTHER" id="PTHR10285">
    <property type="entry name" value="URIDINE KINASE"/>
    <property type="match status" value="1"/>
</dbReference>
<dbReference type="Proteomes" id="UP000441925">
    <property type="component" value="Unassembled WGS sequence"/>
</dbReference>
<accession>A0A6N7VBP1</accession>
<sequence length="540" mass="63015">MKVILDNNSIYTNKIYLFELVKELFPKSFRDYIIALVNEKIVDFNYKLRQDDDILLIKKDMPLAYSVYESTLTMLLIDALKSIYNQTVVVEYSMSNCLYVRLEDKAISHEYISLLYNIIRNNIDKDISIVRKSVTKEIAIDIFRKQGDYSKIDLMKSIDKNKVDLYEFNGWFYNFSNLLLAKTSWIEEFEIISYYPGIMLNFKKINGILNKFSEEVKLTRVYEQSKKWTKLLDINYASDLNKLVIDNKISTLIKVNEAYYNNQLADCAYDIIRSDMNIVMLAGPSSSGKTTTAKKLAIQLAVYGKNAYVISTDDYFLDRDNTPLDKYGNKDFESLNAIDLKAFNRDLQDLIEGKELKLPSYNFTKGIREMSDKKIKLDKKTVLIVEGIHALNPSLTSLIPEKNKYKVYVSVLSQINIEPHVRISSSENRLIRRIVRDNKFRSYDTEATLKVWSNVRRGEENYIFPYQNTADFYVDSSLLYEFNALKSYAIDALDQIKKDSDYYYMALKLRKVLSYFKSIEDTKIIADDSILREFIGDEND</sequence>
<proteinExistence type="predicted"/>
<dbReference type="GO" id="GO:0016301">
    <property type="term" value="F:kinase activity"/>
    <property type="evidence" value="ECO:0007669"/>
    <property type="project" value="UniProtKB-KW"/>
</dbReference>
<keyword evidence="2" id="KW-0808">Transferase</keyword>
<keyword evidence="3" id="KW-1185">Reference proteome</keyword>
<dbReference type="InterPro" id="IPR027417">
    <property type="entry name" value="P-loop_NTPase"/>
</dbReference>
<evidence type="ECO:0000313" key="3">
    <source>
        <dbReference type="Proteomes" id="UP000441925"/>
    </source>
</evidence>
<dbReference type="RefSeq" id="WP_154538717.1">
    <property type="nucleotide sequence ID" value="NZ_VULQ01000001.1"/>
</dbReference>
<protein>
    <submittedName>
        <fullName evidence="2">Nucleoside kinase</fullName>
    </submittedName>
</protein>
<dbReference type="GO" id="GO:0005524">
    <property type="term" value="F:ATP binding"/>
    <property type="evidence" value="ECO:0007669"/>
    <property type="project" value="InterPro"/>
</dbReference>
<comment type="caution">
    <text evidence="2">The sequence shown here is derived from an EMBL/GenBank/DDBJ whole genome shotgun (WGS) entry which is preliminary data.</text>
</comment>
<keyword evidence="2" id="KW-0418">Kinase</keyword>
<dbReference type="Gene3D" id="3.40.50.300">
    <property type="entry name" value="P-loop containing nucleotide triphosphate hydrolases"/>
    <property type="match status" value="1"/>
</dbReference>
<feature type="domain" description="AAA+ ATPase" evidence="1">
    <location>
        <begin position="275"/>
        <end position="440"/>
    </location>
</feature>